<organism evidence="1 2">
    <name type="scientific">Chryseobacterium formosense</name>
    <dbReference type="NCBI Taxonomy" id="236814"/>
    <lineage>
        <taxon>Bacteria</taxon>
        <taxon>Pseudomonadati</taxon>
        <taxon>Bacteroidota</taxon>
        <taxon>Flavobacteriia</taxon>
        <taxon>Flavobacteriales</taxon>
        <taxon>Weeksellaceae</taxon>
        <taxon>Chryseobacterium group</taxon>
        <taxon>Chryseobacterium</taxon>
    </lineage>
</organism>
<dbReference type="Proteomes" id="UP000028713">
    <property type="component" value="Unassembled WGS sequence"/>
</dbReference>
<sequence length="151" mass="17955">MKSKILFLLFFIPCCYFSQDGSDILYLKTSEISKEIQGKFIHIDFYNKSFGRKRIQDSIDLPINKNIIRFQEVRNDTGFNNWFDKQSLLSVSKIDSKKLQIEKFQLTGFDDRNLYVTAFINYLKDDKIMKKSKEEMIIERSKIVEILVKNE</sequence>
<protein>
    <submittedName>
        <fullName evidence="1">Uncharacterized protein</fullName>
    </submittedName>
</protein>
<keyword evidence="2" id="KW-1185">Reference proteome</keyword>
<evidence type="ECO:0000313" key="2">
    <source>
        <dbReference type="Proteomes" id="UP000028713"/>
    </source>
</evidence>
<name>A0A085Z8X4_9FLAO</name>
<dbReference type="STRING" id="236814.IX39_09800"/>
<dbReference type="EMBL" id="JPRP01000001">
    <property type="protein sequence ID" value="KFF00888.1"/>
    <property type="molecule type" value="Genomic_DNA"/>
</dbReference>
<reference evidence="1 2" key="1">
    <citation type="submission" date="2014-07" db="EMBL/GenBank/DDBJ databases">
        <title>Genome of Chryseobacterium formosense LMG 24722.</title>
        <authorList>
            <person name="Pipes S.E."/>
            <person name="Stropko S.J."/>
            <person name="Newman J.D."/>
        </authorList>
    </citation>
    <scope>NUCLEOTIDE SEQUENCE [LARGE SCALE GENOMIC DNA]</scope>
    <source>
        <strain evidence="1 2">LMG 24722</strain>
    </source>
</reference>
<proteinExistence type="predicted"/>
<gene>
    <name evidence="1" type="ORF">IX39_09800</name>
</gene>
<accession>A0A085Z8X4</accession>
<comment type="caution">
    <text evidence="1">The sequence shown here is derived from an EMBL/GenBank/DDBJ whole genome shotgun (WGS) entry which is preliminary data.</text>
</comment>
<evidence type="ECO:0000313" key="1">
    <source>
        <dbReference type="EMBL" id="KFF00888.1"/>
    </source>
</evidence>
<dbReference type="AlphaFoldDB" id="A0A085Z8X4"/>